<keyword evidence="2" id="KW-1185">Reference proteome</keyword>
<name>A0A6S7JW44_PARCT</name>
<protein>
    <submittedName>
        <fullName evidence="1">---NA</fullName>
    </submittedName>
</protein>
<evidence type="ECO:0000313" key="1">
    <source>
        <dbReference type="EMBL" id="CAB4037075.1"/>
    </source>
</evidence>
<dbReference type="SUPFAM" id="SSF57667">
    <property type="entry name" value="beta-beta-alpha zinc fingers"/>
    <property type="match status" value="1"/>
</dbReference>
<accession>A0A6S7JW44</accession>
<comment type="caution">
    <text evidence="1">The sequence shown here is derived from an EMBL/GenBank/DDBJ whole genome shotgun (WGS) entry which is preliminary data.</text>
</comment>
<organism evidence="1 2">
    <name type="scientific">Paramuricea clavata</name>
    <name type="common">Red gorgonian</name>
    <name type="synonym">Violescent sea-whip</name>
    <dbReference type="NCBI Taxonomy" id="317549"/>
    <lineage>
        <taxon>Eukaryota</taxon>
        <taxon>Metazoa</taxon>
        <taxon>Cnidaria</taxon>
        <taxon>Anthozoa</taxon>
        <taxon>Octocorallia</taxon>
        <taxon>Malacalcyonacea</taxon>
        <taxon>Plexauridae</taxon>
        <taxon>Paramuricea</taxon>
    </lineage>
</organism>
<sequence>DFEETEPADMGYVCSLCSCAFDNLIKLQNHMETHRNVQTDKCVLYKCVLTMDIGNEESSRLPKCNESGSVYGQEWA</sequence>
<feature type="non-terminal residue" evidence="1">
    <location>
        <position position="1"/>
    </location>
</feature>
<dbReference type="AlphaFoldDB" id="A0A6S7JW44"/>
<dbReference type="EMBL" id="CACRXK020022702">
    <property type="protein sequence ID" value="CAB4037075.1"/>
    <property type="molecule type" value="Genomic_DNA"/>
</dbReference>
<dbReference type="PROSITE" id="PS50157">
    <property type="entry name" value="ZINC_FINGER_C2H2_2"/>
    <property type="match status" value="1"/>
</dbReference>
<dbReference type="Proteomes" id="UP001152795">
    <property type="component" value="Unassembled WGS sequence"/>
</dbReference>
<dbReference type="InterPro" id="IPR036236">
    <property type="entry name" value="Znf_C2H2_sf"/>
</dbReference>
<evidence type="ECO:0000313" key="2">
    <source>
        <dbReference type="Proteomes" id="UP001152795"/>
    </source>
</evidence>
<dbReference type="PROSITE" id="PS00028">
    <property type="entry name" value="ZINC_FINGER_C2H2_1"/>
    <property type="match status" value="1"/>
</dbReference>
<dbReference type="InterPro" id="IPR013087">
    <property type="entry name" value="Znf_C2H2_type"/>
</dbReference>
<reference evidence="1" key="1">
    <citation type="submission" date="2020-04" db="EMBL/GenBank/DDBJ databases">
        <authorList>
            <person name="Alioto T."/>
            <person name="Alioto T."/>
            <person name="Gomez Garrido J."/>
        </authorList>
    </citation>
    <scope>NUCLEOTIDE SEQUENCE</scope>
    <source>
        <strain evidence="1">A484AB</strain>
    </source>
</reference>
<gene>
    <name evidence="1" type="ORF">PACLA_8A074042</name>
</gene>
<proteinExistence type="predicted"/>